<proteinExistence type="predicted"/>
<reference evidence="2" key="2">
    <citation type="journal article" date="2008" name="Nucleic Acids Res.">
        <title>The rice annotation project database (RAP-DB): 2008 update.</title>
        <authorList>
            <consortium name="The rice annotation project (RAP)"/>
        </authorList>
    </citation>
    <scope>GENOME REANNOTATION</scope>
    <source>
        <strain evidence="2">cv. Nipponbare</strain>
    </source>
</reference>
<gene>
    <name evidence="1" type="ordered locus">Os03g0638400</name>
</gene>
<feature type="non-terminal residue" evidence="1">
    <location>
        <position position="1"/>
    </location>
</feature>
<evidence type="ECO:0000313" key="1">
    <source>
        <dbReference type="EMBL" id="BAH92283.1"/>
    </source>
</evidence>
<dbReference type="KEGG" id="dosa:Os03g0638400"/>
<name>C7IZY5_ORYSJ</name>
<evidence type="ECO:0000313" key="2">
    <source>
        <dbReference type="Proteomes" id="UP000000763"/>
    </source>
</evidence>
<accession>C7IZY5</accession>
<dbReference type="EMBL" id="AP008209">
    <property type="protein sequence ID" value="BAH92283.1"/>
    <property type="molecule type" value="Genomic_DNA"/>
</dbReference>
<sequence>LMILHDESLLHLFSCRHFYVQDHALHDKHHMEKLRTVFYEEEEDDVTWLP</sequence>
<dbReference type="Proteomes" id="UP000000763">
    <property type="component" value="Chromosome 3"/>
</dbReference>
<protein>
    <submittedName>
        <fullName evidence="1">Os03g0638400 protein</fullName>
    </submittedName>
</protein>
<reference evidence="1 2" key="1">
    <citation type="journal article" date="2005" name="Nature">
        <title>The map-based sequence of the rice genome.</title>
        <authorList>
            <consortium name="International rice genome sequencing project (IRGSP)"/>
            <person name="Matsumoto T."/>
            <person name="Wu J."/>
            <person name="Kanamori H."/>
            <person name="Katayose Y."/>
            <person name="Fujisawa M."/>
            <person name="Namiki N."/>
            <person name="Mizuno H."/>
            <person name="Yamamoto K."/>
            <person name="Antonio B.A."/>
            <person name="Baba T."/>
            <person name="Sakata K."/>
            <person name="Nagamura Y."/>
            <person name="Aoki H."/>
            <person name="Arikawa K."/>
            <person name="Arita K."/>
            <person name="Bito T."/>
            <person name="Chiden Y."/>
            <person name="Fujitsuka N."/>
            <person name="Fukunaka R."/>
            <person name="Hamada M."/>
            <person name="Harada C."/>
            <person name="Hayashi A."/>
            <person name="Hijishita S."/>
            <person name="Honda M."/>
            <person name="Hosokawa S."/>
            <person name="Ichikawa Y."/>
            <person name="Idonuma A."/>
            <person name="Iijima M."/>
            <person name="Ikeda M."/>
            <person name="Ikeno M."/>
            <person name="Ito K."/>
            <person name="Ito S."/>
            <person name="Ito T."/>
            <person name="Ito Y."/>
            <person name="Ito Y."/>
            <person name="Iwabuchi A."/>
            <person name="Kamiya K."/>
            <person name="Karasawa W."/>
            <person name="Kurita K."/>
            <person name="Katagiri S."/>
            <person name="Kikuta A."/>
            <person name="Kobayashi H."/>
            <person name="Kobayashi N."/>
            <person name="Machita K."/>
            <person name="Maehara T."/>
            <person name="Masukawa M."/>
            <person name="Mizubayashi T."/>
            <person name="Mukai Y."/>
            <person name="Nagasaki H."/>
            <person name="Nagata Y."/>
            <person name="Naito S."/>
            <person name="Nakashima M."/>
            <person name="Nakama Y."/>
            <person name="Nakamichi Y."/>
            <person name="Nakamura M."/>
            <person name="Meguro A."/>
            <person name="Negishi M."/>
            <person name="Ohta I."/>
            <person name="Ohta T."/>
            <person name="Okamoto M."/>
            <person name="Ono N."/>
            <person name="Saji S."/>
            <person name="Sakaguchi M."/>
            <person name="Sakai K."/>
            <person name="Shibata M."/>
            <person name="Shimokawa T."/>
            <person name="Song J."/>
            <person name="Takazaki Y."/>
            <person name="Terasawa K."/>
            <person name="Tsugane M."/>
            <person name="Tsuji K."/>
            <person name="Ueda S."/>
            <person name="Waki K."/>
            <person name="Yamagata H."/>
            <person name="Yamamoto M."/>
            <person name="Yamamoto S."/>
            <person name="Yamane H."/>
            <person name="Yoshiki S."/>
            <person name="Yoshihara R."/>
            <person name="Yukawa K."/>
            <person name="Zhong H."/>
            <person name="Yano M."/>
            <person name="Yuan Q."/>
            <person name="Ouyang S."/>
            <person name="Liu J."/>
            <person name="Jones K.M."/>
            <person name="Gansberger K."/>
            <person name="Moffat K."/>
            <person name="Hill J."/>
            <person name="Bera J."/>
            <person name="Fadrosh D."/>
            <person name="Jin S."/>
            <person name="Johri S."/>
            <person name="Kim M."/>
            <person name="Overton L."/>
            <person name="Reardon M."/>
            <person name="Tsitrin T."/>
            <person name="Vuong H."/>
            <person name="Weaver B."/>
            <person name="Ciecko A."/>
            <person name="Tallon L."/>
            <person name="Jackson J."/>
            <person name="Pai G."/>
            <person name="Aken S.V."/>
            <person name="Utterback T."/>
            <person name="Reidmuller S."/>
            <person name="Feldblyum T."/>
            <person name="Hsiao J."/>
            <person name="Zismann V."/>
            <person name="Iobst S."/>
            <person name="de Vazeille A.R."/>
            <person name="Buell C.R."/>
            <person name="Ying K."/>
            <person name="Li Y."/>
            <person name="Lu T."/>
            <person name="Huang Y."/>
            <person name="Zhao Q."/>
            <person name="Feng Q."/>
            <person name="Zhang L."/>
            <person name="Zhu J."/>
            <person name="Weng Q."/>
            <person name="Mu J."/>
            <person name="Lu Y."/>
            <person name="Fan D."/>
            <person name="Liu Y."/>
            <person name="Guan J."/>
            <person name="Zhang Y."/>
            <person name="Yu S."/>
            <person name="Liu X."/>
            <person name="Zhang Y."/>
            <person name="Hong G."/>
            <person name="Han B."/>
            <person name="Choisne N."/>
            <person name="Demange N."/>
            <person name="Orjeda G."/>
            <person name="Samain S."/>
            <person name="Cattolico L."/>
            <person name="Pelletier E."/>
            <person name="Couloux A."/>
            <person name="Segurens B."/>
            <person name="Wincker P."/>
            <person name="D'Hont A."/>
            <person name="Scarpelli C."/>
            <person name="Weissenbach J."/>
            <person name="Salanoubat M."/>
            <person name="Quetier F."/>
            <person name="Yu Y."/>
            <person name="Kim H.R."/>
            <person name="Rambo T."/>
            <person name="Currie J."/>
            <person name="Collura K."/>
            <person name="Luo M."/>
            <person name="Yang T."/>
            <person name="Ammiraju J.S.S."/>
            <person name="Engler F."/>
            <person name="Soderlund C."/>
            <person name="Wing R.A."/>
            <person name="Palmer L.E."/>
            <person name="de la Bastide M."/>
            <person name="Spiegel L."/>
            <person name="Nascimento L."/>
            <person name="Zutavern T."/>
            <person name="O'Shaughnessy A."/>
            <person name="Dike S."/>
            <person name="Dedhia N."/>
            <person name="Preston R."/>
            <person name="Balija V."/>
            <person name="McCombie W.R."/>
            <person name="Chow T."/>
            <person name="Chen H."/>
            <person name="Chung M."/>
            <person name="Chen C."/>
            <person name="Shaw J."/>
            <person name="Wu H."/>
            <person name="Hsiao K."/>
            <person name="Chao Y."/>
            <person name="Chu M."/>
            <person name="Cheng C."/>
            <person name="Hour A."/>
            <person name="Lee P."/>
            <person name="Lin S."/>
            <person name="Lin Y."/>
            <person name="Liou J."/>
            <person name="Liu S."/>
            <person name="Hsing Y."/>
            <person name="Raghuvanshi S."/>
            <person name="Mohanty A."/>
            <person name="Bharti A.K."/>
            <person name="Gaur A."/>
            <person name="Gupta V."/>
            <person name="Kumar D."/>
            <person name="Ravi V."/>
            <person name="Vij S."/>
            <person name="Kapur A."/>
            <person name="Khurana P."/>
            <person name="Khurana P."/>
            <person name="Khurana J.P."/>
            <person name="Tyagi A.K."/>
            <person name="Gaikwad K."/>
            <person name="Singh A."/>
            <person name="Dalal V."/>
            <person name="Srivastava S."/>
            <person name="Dixit A."/>
            <person name="Pal A.K."/>
            <person name="Ghazi I.A."/>
            <person name="Yadav M."/>
            <person name="Pandit A."/>
            <person name="Bhargava A."/>
            <person name="Sureshbabu K."/>
            <person name="Batra K."/>
            <person name="Sharma T.R."/>
            <person name="Mohapatra T."/>
            <person name="Singh N.K."/>
            <person name="Messing J."/>
            <person name="Nelson A.B."/>
            <person name="Fuks G."/>
            <person name="Kavchok S."/>
            <person name="Keizer G."/>
            <person name="Linton E."/>
            <person name="Llaca V."/>
            <person name="Song R."/>
            <person name="Tanyolac B."/>
            <person name="Young S."/>
            <person name="Ho-Il K."/>
            <person name="Hahn J.H."/>
            <person name="Sangsakoo G."/>
            <person name="Vanavichit A."/>
            <person name="de Mattos Luiz.A.T."/>
            <person name="Zimmer P.D."/>
            <person name="Malone G."/>
            <person name="Dellagostin O."/>
            <person name="de Oliveira A.C."/>
            <person name="Bevan M."/>
            <person name="Bancroft I."/>
            <person name="Minx P."/>
            <person name="Cordum H."/>
            <person name="Wilson R."/>
            <person name="Cheng Z."/>
            <person name="Jin W."/>
            <person name="Jiang J."/>
            <person name="Leong S.A."/>
            <person name="Iwama H."/>
            <person name="Gojobori T."/>
            <person name="Itoh T."/>
            <person name="Niimura Y."/>
            <person name="Fujii Y."/>
            <person name="Habara T."/>
            <person name="Sakai H."/>
            <person name="Sato Y."/>
            <person name="Wilson G."/>
            <person name="Kumar K."/>
            <person name="McCouch S."/>
            <person name="Juretic N."/>
            <person name="Hoen D."/>
            <person name="Wright S."/>
            <person name="Bruskiewich R."/>
            <person name="Bureau T."/>
            <person name="Miyao A."/>
            <person name="Hirochika H."/>
            <person name="Nishikawa T."/>
            <person name="Kadowaki K."/>
            <person name="Sugiura M."/>
            <person name="Burr B."/>
            <person name="Sasaki T."/>
        </authorList>
    </citation>
    <scope>NUCLEOTIDE SEQUENCE [LARGE SCALE GENOMIC DNA]</scope>
    <source>
        <strain evidence="2">cv. Nipponbare</strain>
    </source>
</reference>
<dbReference type="AlphaFoldDB" id="C7IZY5"/>
<organism evidence="1 2">
    <name type="scientific">Oryza sativa subsp. japonica</name>
    <name type="common">Rice</name>
    <dbReference type="NCBI Taxonomy" id="39947"/>
    <lineage>
        <taxon>Eukaryota</taxon>
        <taxon>Viridiplantae</taxon>
        <taxon>Streptophyta</taxon>
        <taxon>Embryophyta</taxon>
        <taxon>Tracheophyta</taxon>
        <taxon>Spermatophyta</taxon>
        <taxon>Magnoliopsida</taxon>
        <taxon>Liliopsida</taxon>
        <taxon>Poales</taxon>
        <taxon>Poaceae</taxon>
        <taxon>BOP clade</taxon>
        <taxon>Oryzoideae</taxon>
        <taxon>Oryzeae</taxon>
        <taxon>Oryzinae</taxon>
        <taxon>Oryza</taxon>
        <taxon>Oryza sativa</taxon>
    </lineage>
</organism>